<dbReference type="InterPro" id="IPR050832">
    <property type="entry name" value="Bact_Acetyltransf"/>
</dbReference>
<comment type="caution">
    <text evidence="4">The sequence shown here is derived from an EMBL/GenBank/DDBJ whole genome shotgun (WGS) entry which is preliminary data.</text>
</comment>
<evidence type="ECO:0000313" key="4">
    <source>
        <dbReference type="EMBL" id="TXG91031.1"/>
    </source>
</evidence>
<name>A0A6P2CH31_9NOCA</name>
<dbReference type="InterPro" id="IPR016181">
    <property type="entry name" value="Acyl_CoA_acyltransferase"/>
</dbReference>
<dbReference type="Gene3D" id="3.40.630.30">
    <property type="match status" value="1"/>
</dbReference>
<dbReference type="RefSeq" id="WP_010838814.1">
    <property type="nucleotide sequence ID" value="NZ_QRCM01000001.1"/>
</dbReference>
<sequence>MTVAVAPAGIWDSEEIADVAAATFPLACPPGSTDDDIAAFVDEMLSVDRFADYLTDPARTVLKASEGEHIVGYAMLIDGDPVDPDVAAVVDLRPTTEISKFYVLPGRHGQGVASGLMDAVVEHARGRDRAGLWLGVNQQNARAQRFYGKHGFAVAGTKTFRVGTQLHHDYVMQRDLRS</sequence>
<dbReference type="Pfam" id="PF00583">
    <property type="entry name" value="Acetyltransf_1"/>
    <property type="match status" value="1"/>
</dbReference>
<evidence type="ECO:0000256" key="2">
    <source>
        <dbReference type="ARBA" id="ARBA00023315"/>
    </source>
</evidence>
<evidence type="ECO:0000256" key="1">
    <source>
        <dbReference type="ARBA" id="ARBA00022679"/>
    </source>
</evidence>
<keyword evidence="1 4" id="KW-0808">Transferase</keyword>
<dbReference type="GO" id="GO:0016747">
    <property type="term" value="F:acyltransferase activity, transferring groups other than amino-acyl groups"/>
    <property type="evidence" value="ECO:0007669"/>
    <property type="project" value="InterPro"/>
</dbReference>
<protein>
    <submittedName>
        <fullName evidence="4">GNAT family N-acetyltransferase</fullName>
    </submittedName>
</protein>
<gene>
    <name evidence="4" type="ORF">DW322_13345</name>
</gene>
<feature type="domain" description="N-acetyltransferase" evidence="3">
    <location>
        <begin position="3"/>
        <end position="177"/>
    </location>
</feature>
<dbReference type="CDD" id="cd04301">
    <property type="entry name" value="NAT_SF"/>
    <property type="match status" value="1"/>
</dbReference>
<proteinExistence type="predicted"/>
<dbReference type="InterPro" id="IPR000182">
    <property type="entry name" value="GNAT_dom"/>
</dbReference>
<dbReference type="PANTHER" id="PTHR43877">
    <property type="entry name" value="AMINOALKYLPHOSPHONATE N-ACETYLTRANSFERASE-RELATED-RELATED"/>
    <property type="match status" value="1"/>
</dbReference>
<keyword evidence="2" id="KW-0012">Acyltransferase</keyword>
<dbReference type="EMBL" id="QRCM01000001">
    <property type="protein sequence ID" value="TXG91031.1"/>
    <property type="molecule type" value="Genomic_DNA"/>
</dbReference>
<organism evidence="4 5">
    <name type="scientific">Rhodococcus rhodnii</name>
    <dbReference type="NCBI Taxonomy" id="38312"/>
    <lineage>
        <taxon>Bacteria</taxon>
        <taxon>Bacillati</taxon>
        <taxon>Actinomycetota</taxon>
        <taxon>Actinomycetes</taxon>
        <taxon>Mycobacteriales</taxon>
        <taxon>Nocardiaceae</taxon>
        <taxon>Rhodococcus</taxon>
    </lineage>
</organism>
<dbReference type="PROSITE" id="PS51186">
    <property type="entry name" value="GNAT"/>
    <property type="match status" value="1"/>
</dbReference>
<dbReference type="Proteomes" id="UP000471120">
    <property type="component" value="Unassembled WGS sequence"/>
</dbReference>
<reference evidence="4 5" key="1">
    <citation type="submission" date="2018-07" db="EMBL/GenBank/DDBJ databases">
        <title>Genome sequence of Rhodococcus rhodnii ATCC 35071 from Rhodnius prolixus.</title>
        <authorList>
            <person name="Patel V."/>
            <person name="Vogel K.J."/>
        </authorList>
    </citation>
    <scope>NUCLEOTIDE SEQUENCE [LARGE SCALE GENOMIC DNA]</scope>
    <source>
        <strain evidence="4 5">ATCC 35071</strain>
    </source>
</reference>
<accession>A0A6P2CH31</accession>
<evidence type="ECO:0000259" key="3">
    <source>
        <dbReference type="PROSITE" id="PS51186"/>
    </source>
</evidence>
<evidence type="ECO:0000313" key="5">
    <source>
        <dbReference type="Proteomes" id="UP000471120"/>
    </source>
</evidence>
<dbReference type="AlphaFoldDB" id="A0A6P2CH31"/>
<dbReference type="SUPFAM" id="SSF55729">
    <property type="entry name" value="Acyl-CoA N-acyltransferases (Nat)"/>
    <property type="match status" value="1"/>
</dbReference>